<accession>A0A0J9BYN2</accession>
<proteinExistence type="inferred from homology"/>
<name>A0A0J9BYN2_9FIRM</name>
<dbReference type="Proteomes" id="UP000037392">
    <property type="component" value="Unassembled WGS sequence"/>
</dbReference>
<sequence length="297" mass="32467">MSNFQFKGVIPPMVTPFKENGDVDYDAFVHNIEKWNNTGLTGYLVLGSNSETCYLNRQEKEELIRLTVEHAADDKFVMAGTGLESIRQTIELTNRAASLGAKSALILTPCFFGSSMDSNALIDYFTQVADHVDIPVLLYNVPKFTHVNIEADAVQKLASHPNILGMKDSSGNVLQLAAYKRVTPDSFNVMVGTAGAWYPALTLGIKAGVHALANCCPDECVKIQELFDGGDWEGARDLYQRMFPVNGAVTGTYGIAGLKYGCDLMGYKGGHVRRPLQSLTDEKKTALRNIFESAGLL</sequence>
<feature type="active site" description="Schiff-base intermediate with substrate" evidence="5">
    <location>
        <position position="167"/>
    </location>
</feature>
<evidence type="ECO:0000256" key="2">
    <source>
        <dbReference type="ARBA" id="ARBA00023239"/>
    </source>
</evidence>
<dbReference type="EMBL" id="ADLK01000025">
    <property type="protein sequence ID" value="KMW17898.1"/>
    <property type="molecule type" value="Genomic_DNA"/>
</dbReference>
<dbReference type="SUPFAM" id="SSF51569">
    <property type="entry name" value="Aldolase"/>
    <property type="match status" value="1"/>
</dbReference>
<evidence type="ECO:0000256" key="5">
    <source>
        <dbReference type="PIRSR" id="PIRSR001365-1"/>
    </source>
</evidence>
<evidence type="ECO:0000256" key="3">
    <source>
        <dbReference type="ARBA" id="ARBA00023270"/>
    </source>
</evidence>
<gene>
    <name evidence="7" type="ORF">HMPREF9470_03379</name>
</gene>
<evidence type="ECO:0000256" key="4">
    <source>
        <dbReference type="PIRNR" id="PIRNR001365"/>
    </source>
</evidence>
<evidence type="ECO:0000256" key="6">
    <source>
        <dbReference type="PIRSR" id="PIRSR001365-2"/>
    </source>
</evidence>
<evidence type="ECO:0000313" key="7">
    <source>
        <dbReference type="EMBL" id="KMW17898.1"/>
    </source>
</evidence>
<feature type="active site" description="Proton donor/acceptor" evidence="5">
    <location>
        <position position="139"/>
    </location>
</feature>
<dbReference type="PIRSF" id="PIRSF001365">
    <property type="entry name" value="DHDPS"/>
    <property type="match status" value="1"/>
</dbReference>
<dbReference type="RefSeq" id="WP_048930269.1">
    <property type="nucleotide sequence ID" value="NZ_KQ235879.1"/>
</dbReference>
<keyword evidence="2 4" id="KW-0456">Lyase</keyword>
<keyword evidence="3" id="KW-0704">Schiff base</keyword>
<reference evidence="7 8" key="1">
    <citation type="submission" date="2011-04" db="EMBL/GenBank/DDBJ databases">
        <title>The Genome Sequence of Clostridium citroniae WAL-19142.</title>
        <authorList>
            <consortium name="The Broad Institute Genome Sequencing Platform"/>
            <person name="Earl A."/>
            <person name="Ward D."/>
            <person name="Feldgarden M."/>
            <person name="Gevers D."/>
            <person name="Warren Y.A."/>
            <person name="Tyrrell K.L."/>
            <person name="Citron D.M."/>
            <person name="Goldstein E.J."/>
            <person name="Daigneault M."/>
            <person name="Allen-Vercoe E."/>
            <person name="Young S.K."/>
            <person name="Zeng Q."/>
            <person name="Gargeya S."/>
            <person name="Fitzgerald M."/>
            <person name="Haas B."/>
            <person name="Abouelleil A."/>
            <person name="Alvarado L."/>
            <person name="Arachchi H.M."/>
            <person name="Berlin A."/>
            <person name="Brown A."/>
            <person name="Chapman S.B."/>
            <person name="Chen Z."/>
            <person name="Dunbar C."/>
            <person name="Freedman E."/>
            <person name="Gearin G."/>
            <person name="Gellesch M."/>
            <person name="Goldberg J."/>
            <person name="Griggs A."/>
            <person name="Gujja S."/>
            <person name="Heilman E.R."/>
            <person name="Heiman D."/>
            <person name="Howarth C."/>
            <person name="Larson L."/>
            <person name="Lui A."/>
            <person name="MacDonald P.J."/>
            <person name="Mehta T."/>
            <person name="Montmayeur A."/>
            <person name="Murphy C."/>
            <person name="Neiman D."/>
            <person name="Pearson M."/>
            <person name="Priest M."/>
            <person name="Roberts A."/>
            <person name="Saif S."/>
            <person name="Shea T."/>
            <person name="Shenoy N."/>
            <person name="Sisk P."/>
            <person name="Stolte C."/>
            <person name="Sykes S."/>
            <person name="White J."/>
            <person name="Yandava C."/>
            <person name="Wortman J."/>
            <person name="Nusbaum C."/>
            <person name="Birren B."/>
        </authorList>
    </citation>
    <scope>NUCLEOTIDE SEQUENCE [LARGE SCALE GENOMIC DNA]</scope>
    <source>
        <strain evidence="7 8">WAL-19142</strain>
    </source>
</reference>
<dbReference type="PROSITE" id="PS00666">
    <property type="entry name" value="DHDPS_2"/>
    <property type="match status" value="1"/>
</dbReference>
<dbReference type="InterPro" id="IPR013785">
    <property type="entry name" value="Aldolase_TIM"/>
</dbReference>
<dbReference type="Gene3D" id="3.20.20.70">
    <property type="entry name" value="Aldolase class I"/>
    <property type="match status" value="1"/>
</dbReference>
<comment type="caution">
    <text evidence="7">The sequence shown here is derived from an EMBL/GenBank/DDBJ whole genome shotgun (WGS) entry which is preliminary data.</text>
</comment>
<dbReference type="AlphaFoldDB" id="A0A0J9BYN2"/>
<dbReference type="GO" id="GO:0044281">
    <property type="term" value="P:small molecule metabolic process"/>
    <property type="evidence" value="ECO:0007669"/>
    <property type="project" value="UniProtKB-ARBA"/>
</dbReference>
<dbReference type="InterPro" id="IPR020625">
    <property type="entry name" value="Schiff_base-form_aldolases_AS"/>
</dbReference>
<dbReference type="PATRIC" id="fig|742734.4.peg.3621"/>
<evidence type="ECO:0000256" key="1">
    <source>
        <dbReference type="ARBA" id="ARBA00007592"/>
    </source>
</evidence>
<dbReference type="PRINTS" id="PR00146">
    <property type="entry name" value="DHPICSNTHASE"/>
</dbReference>
<feature type="binding site" evidence="6">
    <location>
        <position position="209"/>
    </location>
    <ligand>
        <name>pyruvate</name>
        <dbReference type="ChEBI" id="CHEBI:15361"/>
    </ligand>
</feature>
<dbReference type="Pfam" id="PF00701">
    <property type="entry name" value="DHDPS"/>
    <property type="match status" value="1"/>
</dbReference>
<dbReference type="PANTHER" id="PTHR12128:SF66">
    <property type="entry name" value="4-HYDROXY-2-OXOGLUTARATE ALDOLASE, MITOCHONDRIAL"/>
    <property type="match status" value="1"/>
</dbReference>
<evidence type="ECO:0000313" key="8">
    <source>
        <dbReference type="Proteomes" id="UP000037392"/>
    </source>
</evidence>
<organism evidence="7 8">
    <name type="scientific">[Clostridium] citroniae WAL-19142</name>
    <dbReference type="NCBI Taxonomy" id="742734"/>
    <lineage>
        <taxon>Bacteria</taxon>
        <taxon>Bacillati</taxon>
        <taxon>Bacillota</taxon>
        <taxon>Clostridia</taxon>
        <taxon>Lachnospirales</taxon>
        <taxon>Lachnospiraceae</taxon>
        <taxon>Enterocloster</taxon>
    </lineage>
</organism>
<comment type="similarity">
    <text evidence="1 4">Belongs to the DapA family.</text>
</comment>
<protein>
    <recommendedName>
        <fullName evidence="9">Dihydrodipicolinate synthase</fullName>
    </recommendedName>
</protein>
<dbReference type="OrthoDB" id="9771791at2"/>
<dbReference type="GeneID" id="93165606"/>
<dbReference type="GO" id="GO:0008840">
    <property type="term" value="F:4-hydroxy-tetrahydrodipicolinate synthase activity"/>
    <property type="evidence" value="ECO:0007669"/>
    <property type="project" value="TreeGrafter"/>
</dbReference>
<dbReference type="SMART" id="SM01130">
    <property type="entry name" value="DHDPS"/>
    <property type="match status" value="1"/>
</dbReference>
<dbReference type="PANTHER" id="PTHR12128">
    <property type="entry name" value="DIHYDRODIPICOLINATE SYNTHASE"/>
    <property type="match status" value="1"/>
</dbReference>
<dbReference type="CDD" id="cd00408">
    <property type="entry name" value="DHDPS-like"/>
    <property type="match status" value="1"/>
</dbReference>
<evidence type="ECO:0008006" key="9">
    <source>
        <dbReference type="Google" id="ProtNLM"/>
    </source>
</evidence>
<dbReference type="InterPro" id="IPR002220">
    <property type="entry name" value="DapA-like"/>
</dbReference>